<evidence type="ECO:0000313" key="1">
    <source>
        <dbReference type="EMBL" id="OCB76648.1"/>
    </source>
</evidence>
<protein>
    <recommendedName>
        <fullName evidence="3">MepB family protein</fullName>
    </recommendedName>
</protein>
<keyword evidence="2" id="KW-1185">Reference proteome</keyword>
<evidence type="ECO:0008006" key="3">
    <source>
        <dbReference type="Google" id="ProtNLM"/>
    </source>
</evidence>
<accession>A0A1B9E422</accession>
<proteinExistence type="predicted"/>
<evidence type="ECO:0000313" key="2">
    <source>
        <dbReference type="Proteomes" id="UP000093510"/>
    </source>
</evidence>
<name>A0A1B9E422_9FLAO</name>
<dbReference type="InterPro" id="IPR011235">
    <property type="entry name" value="MepB-like"/>
</dbReference>
<dbReference type="Proteomes" id="UP000093510">
    <property type="component" value="Unassembled WGS sequence"/>
</dbReference>
<organism evidence="1 2">
    <name type="scientific">Flavobacterium crassostreae</name>
    <dbReference type="NCBI Taxonomy" id="1763534"/>
    <lineage>
        <taxon>Bacteria</taxon>
        <taxon>Pseudomonadati</taxon>
        <taxon>Bacteroidota</taxon>
        <taxon>Flavobacteriia</taxon>
        <taxon>Flavobacteriales</taxon>
        <taxon>Flavobacteriaceae</taxon>
        <taxon>Flavobacterium</taxon>
    </lineage>
</organism>
<dbReference type="STRING" id="1763534.GCA_001831475_00997"/>
<reference evidence="1 2" key="1">
    <citation type="submission" date="2016-03" db="EMBL/GenBank/DDBJ databases">
        <authorList>
            <person name="Ploux O."/>
        </authorList>
    </citation>
    <scope>NUCLEOTIDE SEQUENCE [LARGE SCALE GENOMIC DNA]</scope>
    <source>
        <strain evidence="1 2">LPB0076</strain>
    </source>
</reference>
<gene>
    <name evidence="1" type="ORF">LPBF_06865</name>
</gene>
<dbReference type="InterPro" id="IPR038231">
    <property type="entry name" value="MepB-like_sf"/>
</dbReference>
<dbReference type="OrthoDB" id="4954833at2"/>
<sequence>MNVPCLELKWIADVVLQGCGLPLTDLVVGLESSDYAACDFMVRDKSVKFRVAKVTPTKSGLFVAIWKRNANNSTAPLDASDVFDFYMIATKVGSLFGVFVFPRSVLLDNKIISTANSVGKRGFRVYPPWQLATNKQALRTQIWQQKCFLDLSDASALDLKLVASWLGA</sequence>
<dbReference type="EMBL" id="LVEP01000022">
    <property type="protein sequence ID" value="OCB76648.1"/>
    <property type="molecule type" value="Genomic_DNA"/>
</dbReference>
<dbReference type="Gene3D" id="3.40.1350.140">
    <property type="entry name" value="MepB-like"/>
    <property type="match status" value="1"/>
</dbReference>
<comment type="caution">
    <text evidence="1">The sequence shown here is derived from an EMBL/GenBank/DDBJ whole genome shotgun (WGS) entry which is preliminary data.</text>
</comment>
<dbReference type="AlphaFoldDB" id="A0A1B9E422"/>
<dbReference type="RefSeq" id="WP_066334197.1">
    <property type="nucleotide sequence ID" value="NZ_CP017688.1"/>
</dbReference>
<dbReference type="Pfam" id="PF08877">
    <property type="entry name" value="MepB-like"/>
    <property type="match status" value="1"/>
</dbReference>